<dbReference type="EMBL" id="BPVZ01000045">
    <property type="protein sequence ID" value="GKV16383.1"/>
    <property type="molecule type" value="Genomic_DNA"/>
</dbReference>
<protein>
    <submittedName>
        <fullName evidence="1">Uncharacterized protein</fullName>
    </submittedName>
</protein>
<sequence length="59" mass="6611">MEKCILAFRDQTDFFDMTSSFIVSVRRPSKDSNDVVSISSMETIALCDNVKLEDNCPCG</sequence>
<comment type="caution">
    <text evidence="1">The sequence shown here is derived from an EMBL/GenBank/DDBJ whole genome shotgun (WGS) entry which is preliminary data.</text>
</comment>
<reference evidence="1 2" key="1">
    <citation type="journal article" date="2021" name="Commun. Biol.">
        <title>The genome of Shorea leprosula (Dipterocarpaceae) highlights the ecological relevance of drought in aseasonal tropical rainforests.</title>
        <authorList>
            <person name="Ng K.K.S."/>
            <person name="Kobayashi M.J."/>
            <person name="Fawcett J.A."/>
            <person name="Hatakeyama M."/>
            <person name="Paape T."/>
            <person name="Ng C.H."/>
            <person name="Ang C.C."/>
            <person name="Tnah L.H."/>
            <person name="Lee C.T."/>
            <person name="Nishiyama T."/>
            <person name="Sese J."/>
            <person name="O'Brien M.J."/>
            <person name="Copetti D."/>
            <person name="Mohd Noor M.I."/>
            <person name="Ong R.C."/>
            <person name="Putra M."/>
            <person name="Sireger I.Z."/>
            <person name="Indrioko S."/>
            <person name="Kosugi Y."/>
            <person name="Izuno A."/>
            <person name="Isagi Y."/>
            <person name="Lee S.L."/>
            <person name="Shimizu K.K."/>
        </authorList>
    </citation>
    <scope>NUCLEOTIDE SEQUENCE [LARGE SCALE GENOMIC DNA]</scope>
    <source>
        <strain evidence="1">214</strain>
    </source>
</reference>
<dbReference type="Proteomes" id="UP001054252">
    <property type="component" value="Unassembled WGS sequence"/>
</dbReference>
<proteinExistence type="predicted"/>
<organism evidence="1 2">
    <name type="scientific">Rubroshorea leprosula</name>
    <dbReference type="NCBI Taxonomy" id="152421"/>
    <lineage>
        <taxon>Eukaryota</taxon>
        <taxon>Viridiplantae</taxon>
        <taxon>Streptophyta</taxon>
        <taxon>Embryophyta</taxon>
        <taxon>Tracheophyta</taxon>
        <taxon>Spermatophyta</taxon>
        <taxon>Magnoliopsida</taxon>
        <taxon>eudicotyledons</taxon>
        <taxon>Gunneridae</taxon>
        <taxon>Pentapetalae</taxon>
        <taxon>rosids</taxon>
        <taxon>malvids</taxon>
        <taxon>Malvales</taxon>
        <taxon>Dipterocarpaceae</taxon>
        <taxon>Rubroshorea</taxon>
    </lineage>
</organism>
<name>A0AAV5JYU9_9ROSI</name>
<dbReference type="AlphaFoldDB" id="A0AAV5JYU9"/>
<evidence type="ECO:0000313" key="1">
    <source>
        <dbReference type="EMBL" id="GKV16383.1"/>
    </source>
</evidence>
<accession>A0AAV5JYU9</accession>
<gene>
    <name evidence="1" type="ORF">SLEP1_g27034</name>
</gene>
<keyword evidence="2" id="KW-1185">Reference proteome</keyword>
<evidence type="ECO:0000313" key="2">
    <source>
        <dbReference type="Proteomes" id="UP001054252"/>
    </source>
</evidence>